<evidence type="ECO:0000313" key="1">
    <source>
        <dbReference type="EMBL" id="EPR42545.1"/>
    </source>
</evidence>
<dbReference type="NCBIfam" id="TIGR02574">
    <property type="entry name" value="stabl_TIGR02574"/>
    <property type="match status" value="1"/>
</dbReference>
<protein>
    <submittedName>
        <fullName evidence="1">Addiction module component, TIGR02574 family</fullName>
    </submittedName>
</protein>
<accession>S7U0M5</accession>
<dbReference type="STRING" id="897.B2D07_07940"/>
<comment type="caution">
    <text evidence="1">The sequence shown here is derived from an EMBL/GenBank/DDBJ whole genome shotgun (WGS) entry which is preliminary data.</text>
</comment>
<sequence length="73" mass="8817">MTNCFTFSEIKKLSVNERIRIVQEIWDSIVEDQRALSLTEAQRDELDRRLDRQQEAPEDCRSWDEIKRKFDVS</sequence>
<dbReference type="EMBL" id="ATHJ01000064">
    <property type="protein sequence ID" value="EPR42545.1"/>
    <property type="molecule type" value="Genomic_DNA"/>
</dbReference>
<keyword evidence="2" id="KW-1185">Reference proteome</keyword>
<dbReference type="OrthoDB" id="8909055at2"/>
<reference evidence="1 2" key="1">
    <citation type="journal article" date="2013" name="Genome Announc.">
        <title>Draft genome sequences for three mercury-methylating, sulfate-reducing bacteria.</title>
        <authorList>
            <person name="Brown S.D."/>
            <person name="Hurt R.A.Jr."/>
            <person name="Gilmour C.C."/>
            <person name="Elias D.A."/>
        </authorList>
    </citation>
    <scope>NUCLEOTIDE SEQUENCE [LARGE SCALE GENOMIC DNA]</scope>
    <source>
        <strain evidence="1 2">DSM 2059</strain>
    </source>
</reference>
<gene>
    <name evidence="1" type="ORF">dsmv_1533</name>
</gene>
<dbReference type="RefSeq" id="WP_020875917.1">
    <property type="nucleotide sequence ID" value="NZ_ATHJ01000064.1"/>
</dbReference>
<dbReference type="Proteomes" id="UP000014977">
    <property type="component" value="Unassembled WGS sequence"/>
</dbReference>
<evidence type="ECO:0000313" key="2">
    <source>
        <dbReference type="Proteomes" id="UP000014977"/>
    </source>
</evidence>
<organism evidence="1 2">
    <name type="scientific">Desulfococcus multivorans DSM 2059</name>
    <dbReference type="NCBI Taxonomy" id="1121405"/>
    <lineage>
        <taxon>Bacteria</taxon>
        <taxon>Pseudomonadati</taxon>
        <taxon>Thermodesulfobacteriota</taxon>
        <taxon>Desulfobacteria</taxon>
        <taxon>Desulfobacterales</taxon>
        <taxon>Desulfococcaceae</taxon>
        <taxon>Desulfococcus</taxon>
    </lineage>
</organism>
<dbReference type="Pfam" id="PF09720">
    <property type="entry name" value="Unstab_antitox"/>
    <property type="match status" value="1"/>
</dbReference>
<proteinExistence type="predicted"/>
<dbReference type="AlphaFoldDB" id="S7U0M5"/>
<dbReference type="eggNOG" id="ENOG5033AKF">
    <property type="taxonomic scope" value="Bacteria"/>
</dbReference>
<name>S7U0M5_DESML</name>
<dbReference type="InterPro" id="IPR013406">
    <property type="entry name" value="CHP02574_addiction_mod"/>
</dbReference>